<accession>F2RNS3</accession>
<organism evidence="8 9">
    <name type="scientific">Trichophyton tonsurans (strain CBS 112818)</name>
    <name type="common">Scalp ringworm fungus</name>
    <dbReference type="NCBI Taxonomy" id="647933"/>
    <lineage>
        <taxon>Eukaryota</taxon>
        <taxon>Fungi</taxon>
        <taxon>Dikarya</taxon>
        <taxon>Ascomycota</taxon>
        <taxon>Pezizomycotina</taxon>
        <taxon>Eurotiomycetes</taxon>
        <taxon>Eurotiomycetidae</taxon>
        <taxon>Onygenales</taxon>
        <taxon>Arthrodermataceae</taxon>
        <taxon>Trichophyton</taxon>
    </lineage>
</organism>
<dbReference type="PROSITE" id="PS50157">
    <property type="entry name" value="ZINC_FINGER_C2H2_2"/>
    <property type="match status" value="5"/>
</dbReference>
<feature type="domain" description="C2H2-type" evidence="7">
    <location>
        <begin position="339"/>
        <end position="366"/>
    </location>
</feature>
<keyword evidence="1" id="KW-0479">Metal-binding</keyword>
<evidence type="ECO:0000256" key="3">
    <source>
        <dbReference type="ARBA" id="ARBA00022771"/>
    </source>
</evidence>
<proteinExistence type="predicted"/>
<dbReference type="PANTHER" id="PTHR24379">
    <property type="entry name" value="KRAB AND ZINC FINGER DOMAIN-CONTAINING"/>
    <property type="match status" value="1"/>
</dbReference>
<protein>
    <recommendedName>
        <fullName evidence="7">C2H2-type domain-containing protein</fullName>
    </recommendedName>
</protein>
<reference evidence="9" key="1">
    <citation type="journal article" date="2012" name="MBio">
        <title>Comparative genome analysis of Trichophyton rubrum and related dermatophytes reveals candidate genes involved in infection.</title>
        <authorList>
            <person name="Martinez D.A."/>
            <person name="Oliver B.G."/>
            <person name="Graeser Y."/>
            <person name="Goldberg J.M."/>
            <person name="Li W."/>
            <person name="Martinez-Rossi N.M."/>
            <person name="Monod M."/>
            <person name="Shelest E."/>
            <person name="Barton R.C."/>
            <person name="Birch E."/>
            <person name="Brakhage A.A."/>
            <person name="Chen Z."/>
            <person name="Gurr S.J."/>
            <person name="Heiman D."/>
            <person name="Heitman J."/>
            <person name="Kosti I."/>
            <person name="Rossi A."/>
            <person name="Saif S."/>
            <person name="Samalova M."/>
            <person name="Saunders C.W."/>
            <person name="Shea T."/>
            <person name="Summerbell R.C."/>
            <person name="Xu J."/>
            <person name="Young S."/>
            <person name="Zeng Q."/>
            <person name="Birren B.W."/>
            <person name="Cuomo C.A."/>
            <person name="White T.C."/>
        </authorList>
    </citation>
    <scope>NUCLEOTIDE SEQUENCE [LARGE SCALE GENOMIC DNA]</scope>
    <source>
        <strain evidence="9">CBS 112818</strain>
    </source>
</reference>
<dbReference type="Gene3D" id="3.30.160.60">
    <property type="entry name" value="Classic Zinc Finger"/>
    <property type="match status" value="3"/>
</dbReference>
<dbReference type="Pfam" id="PF00096">
    <property type="entry name" value="zf-C2H2"/>
    <property type="match status" value="3"/>
</dbReference>
<name>F2RNS3_TRIT1</name>
<keyword evidence="6" id="KW-1133">Transmembrane helix</keyword>
<keyword evidence="2" id="KW-0677">Repeat</keyword>
<evidence type="ECO:0000256" key="2">
    <source>
        <dbReference type="ARBA" id="ARBA00022737"/>
    </source>
</evidence>
<feature type="transmembrane region" description="Helical" evidence="6">
    <location>
        <begin position="61"/>
        <end position="83"/>
    </location>
</feature>
<keyword evidence="6" id="KW-0812">Transmembrane</keyword>
<evidence type="ECO:0000259" key="7">
    <source>
        <dbReference type="PROSITE" id="PS50157"/>
    </source>
</evidence>
<dbReference type="EMBL" id="GG698478">
    <property type="protein sequence ID" value="EGD92979.1"/>
    <property type="molecule type" value="Genomic_DNA"/>
</dbReference>
<evidence type="ECO:0000256" key="6">
    <source>
        <dbReference type="SAM" id="Phobius"/>
    </source>
</evidence>
<dbReference type="HOGENOM" id="CLU_476660_0_0_1"/>
<keyword evidence="4" id="KW-0862">Zinc</keyword>
<feature type="domain" description="C2H2-type" evidence="7">
    <location>
        <begin position="227"/>
        <end position="255"/>
    </location>
</feature>
<dbReference type="SUPFAM" id="SSF57667">
    <property type="entry name" value="beta-beta-alpha zinc fingers"/>
    <property type="match status" value="3"/>
</dbReference>
<evidence type="ECO:0000256" key="4">
    <source>
        <dbReference type="ARBA" id="ARBA00022833"/>
    </source>
</evidence>
<keyword evidence="3 5" id="KW-0863">Zinc-finger</keyword>
<feature type="domain" description="C2H2-type" evidence="7">
    <location>
        <begin position="283"/>
        <end position="306"/>
    </location>
</feature>
<sequence length="550" mass="64159">MDIQLHPADSCYFPLVPPKGLVQPQESLESVVWILTTGNGTLISHYQLYQRISKEKKPFGIPEFVAIILVNIPFGSAVILPFLPQRRPGNNLEQPMVPLYLSELGPLINYITYFRPYEISKKEPNDLLIETSQTKTAQGIISLAKRYISSGRSLTIHHFALTQSYLQQPFNETYSKEELEYISRFFIDKSLQWRIKEVFQCNSYPKEFSAECYLRQHIQSSHEKKPFQCNSCPKGYYLKDSLRKHIQRSHEKKSFQCNSCPKGYYLRGSLRQHIRRSHEKKSFQCNSCPKRYYLRDSLRQHIQSSHERKVFQCNSCSKEFPAKRYLRQHVQFRHEEKVFQCNSCPRKYSREKYLRQHIQCYHGEKVFHDYIDQLSLSIDCKTQRFKQPLQQGPKPLTALGVEASHPPALPSVRYTPENPVIENQRQVLREMLSWVEEDWELELQRIENWTDYYLAMHGYLQSIPQFKDDGLQEGEVGKQHRSLAAGIQSISANAVIQPANPKNERFSALQNLIMLCAGIGWFAALPKAMGILRLMVNDDTILTTHKYVKA</sequence>
<dbReference type="AlphaFoldDB" id="F2RNS3"/>
<gene>
    <name evidence="8" type="ORF">TESG_00541</name>
</gene>
<dbReference type="InterPro" id="IPR013087">
    <property type="entry name" value="Znf_C2H2_type"/>
</dbReference>
<evidence type="ECO:0000313" key="9">
    <source>
        <dbReference type="Proteomes" id="UP000009172"/>
    </source>
</evidence>
<dbReference type="InterPro" id="IPR036236">
    <property type="entry name" value="Znf_C2H2_sf"/>
</dbReference>
<evidence type="ECO:0000256" key="5">
    <source>
        <dbReference type="PROSITE-ProRule" id="PRU00042"/>
    </source>
</evidence>
<evidence type="ECO:0000313" key="8">
    <source>
        <dbReference type="EMBL" id="EGD92979.1"/>
    </source>
</evidence>
<keyword evidence="9" id="KW-1185">Reference proteome</keyword>
<dbReference type="PROSITE" id="PS00028">
    <property type="entry name" value="ZINC_FINGER_C2H2_1"/>
    <property type="match status" value="5"/>
</dbReference>
<keyword evidence="6" id="KW-0472">Membrane</keyword>
<dbReference type="Proteomes" id="UP000009172">
    <property type="component" value="Unassembled WGS sequence"/>
</dbReference>
<feature type="domain" description="C2H2-type" evidence="7">
    <location>
        <begin position="311"/>
        <end position="334"/>
    </location>
</feature>
<dbReference type="OrthoDB" id="4171542at2759"/>
<feature type="domain" description="C2H2-type" evidence="7">
    <location>
        <begin position="255"/>
        <end position="283"/>
    </location>
</feature>
<dbReference type="SMART" id="SM00355">
    <property type="entry name" value="ZnF_C2H2"/>
    <property type="match status" value="6"/>
</dbReference>
<dbReference type="PANTHER" id="PTHR24379:SF121">
    <property type="entry name" value="C2H2-TYPE DOMAIN-CONTAINING PROTEIN"/>
    <property type="match status" value="1"/>
</dbReference>
<evidence type="ECO:0000256" key="1">
    <source>
        <dbReference type="ARBA" id="ARBA00022723"/>
    </source>
</evidence>
<dbReference type="GO" id="GO:0008270">
    <property type="term" value="F:zinc ion binding"/>
    <property type="evidence" value="ECO:0007669"/>
    <property type="project" value="UniProtKB-KW"/>
</dbReference>